<evidence type="ECO:0000256" key="7">
    <source>
        <dbReference type="ARBA" id="ARBA00023136"/>
    </source>
</evidence>
<keyword evidence="7 8" id="KW-0472">Membrane</keyword>
<feature type="transmembrane region" description="Helical" evidence="8">
    <location>
        <begin position="233"/>
        <end position="257"/>
    </location>
</feature>
<evidence type="ECO:0000313" key="10">
    <source>
        <dbReference type="EMBL" id="MBD2845353.1"/>
    </source>
</evidence>
<feature type="transmembrane region" description="Helical" evidence="8">
    <location>
        <begin position="157"/>
        <end position="179"/>
    </location>
</feature>
<evidence type="ECO:0000256" key="2">
    <source>
        <dbReference type="ARBA" id="ARBA00022448"/>
    </source>
</evidence>
<feature type="transmembrane region" description="Helical" evidence="8">
    <location>
        <begin position="92"/>
        <end position="118"/>
    </location>
</feature>
<proteinExistence type="predicted"/>
<evidence type="ECO:0000256" key="4">
    <source>
        <dbReference type="ARBA" id="ARBA00022519"/>
    </source>
</evidence>
<evidence type="ECO:0000256" key="3">
    <source>
        <dbReference type="ARBA" id="ARBA00022475"/>
    </source>
</evidence>
<dbReference type="PIRSF" id="PIRSF004925">
    <property type="entry name" value="HcaT"/>
    <property type="match status" value="1"/>
</dbReference>
<organism evidence="10 11">
    <name type="scientific">Paenibacillus sabuli</name>
    <dbReference type="NCBI Taxonomy" id="2772509"/>
    <lineage>
        <taxon>Bacteria</taxon>
        <taxon>Bacillati</taxon>
        <taxon>Bacillota</taxon>
        <taxon>Bacilli</taxon>
        <taxon>Bacillales</taxon>
        <taxon>Paenibacillaceae</taxon>
        <taxon>Paenibacillus</taxon>
    </lineage>
</organism>
<feature type="transmembrane region" description="Helical" evidence="8">
    <location>
        <begin position="40"/>
        <end position="58"/>
    </location>
</feature>
<protein>
    <submittedName>
        <fullName evidence="10">MFS transporter</fullName>
    </submittedName>
</protein>
<evidence type="ECO:0000256" key="8">
    <source>
        <dbReference type="SAM" id="Phobius"/>
    </source>
</evidence>
<dbReference type="Proteomes" id="UP000621560">
    <property type="component" value="Unassembled WGS sequence"/>
</dbReference>
<keyword evidence="2" id="KW-0813">Transport</keyword>
<dbReference type="InterPro" id="IPR026032">
    <property type="entry name" value="HcaT-like"/>
</dbReference>
<dbReference type="RefSeq" id="WP_190916882.1">
    <property type="nucleotide sequence ID" value="NZ_JACXIZ010000015.1"/>
</dbReference>
<dbReference type="GO" id="GO:0005886">
    <property type="term" value="C:plasma membrane"/>
    <property type="evidence" value="ECO:0007669"/>
    <property type="project" value="UniProtKB-SubCell"/>
</dbReference>
<feature type="transmembrane region" description="Helical" evidence="8">
    <location>
        <begin position="200"/>
        <end position="221"/>
    </location>
</feature>
<keyword evidence="3" id="KW-1003">Cell membrane</keyword>
<dbReference type="Gene3D" id="1.20.1250.20">
    <property type="entry name" value="MFS general substrate transporter like domains"/>
    <property type="match status" value="2"/>
</dbReference>
<evidence type="ECO:0000256" key="6">
    <source>
        <dbReference type="ARBA" id="ARBA00022989"/>
    </source>
</evidence>
<comment type="subcellular location">
    <subcellularLocation>
        <location evidence="1">Cell inner membrane</location>
        <topology evidence="1">Multi-pass membrane protein</topology>
    </subcellularLocation>
</comment>
<name>A0A927BRD3_9BACL</name>
<comment type="caution">
    <text evidence="10">The sequence shown here is derived from an EMBL/GenBank/DDBJ whole genome shotgun (WGS) entry which is preliminary data.</text>
</comment>
<feature type="transmembrane region" description="Helical" evidence="8">
    <location>
        <begin position="295"/>
        <end position="313"/>
    </location>
</feature>
<gene>
    <name evidence="10" type="ORF">IDH44_09135</name>
</gene>
<feature type="transmembrane region" description="Helical" evidence="8">
    <location>
        <begin position="7"/>
        <end position="28"/>
    </location>
</feature>
<keyword evidence="11" id="KW-1185">Reference proteome</keyword>
<evidence type="ECO:0000256" key="1">
    <source>
        <dbReference type="ARBA" id="ARBA00004429"/>
    </source>
</evidence>
<evidence type="ECO:0000313" key="11">
    <source>
        <dbReference type="Proteomes" id="UP000621560"/>
    </source>
</evidence>
<sequence>MSTPLHTLVWFYFFVYMVNAVYGTFAPVYFEHIGFSNTQIGLLLSVGPLVAVLAQPFWGTVGDRAQTKNSVLMMLLGGSAICMLVFPLSGHFIFVLVLICLYMFFQTPVFAVGDAITLEVLDRRGSGNFSLIRMGGTFGFAIMSVVFGFIANEQVGLLFPVNAAVFCICLLLVLRFPRVEGHQSHGVKMHMGMLFRYRKLMLYMAASFLFHVTLGYYYSFFPLYFQELGATNAWVGWSMLVSSLSEIPFLLLSAYLFKRVRISYILLGAGIATAVRWYVYSIIENPWWMFPAQALHGVIFIVLTVTMAIVINREVPGELKASGQTLHALLCLGVARMIGSFFGGITSDAIGMRETFFYNSLLAGAGVIVFGAIFWIKERKEGTRAAA</sequence>
<dbReference type="AlphaFoldDB" id="A0A927BRD3"/>
<dbReference type="InterPro" id="IPR036259">
    <property type="entry name" value="MFS_trans_sf"/>
</dbReference>
<feature type="transmembrane region" description="Helical" evidence="8">
    <location>
        <begin position="70"/>
        <end position="86"/>
    </location>
</feature>
<reference evidence="10" key="1">
    <citation type="submission" date="2020-09" db="EMBL/GenBank/DDBJ databases">
        <title>A novel bacterium of genus Paenibacillus, isolated from South China Sea.</title>
        <authorList>
            <person name="Huang H."/>
            <person name="Mo K."/>
            <person name="Hu Y."/>
        </authorList>
    </citation>
    <scope>NUCLEOTIDE SEQUENCE</scope>
    <source>
        <strain evidence="10">IB182496</strain>
    </source>
</reference>
<feature type="transmembrane region" description="Helical" evidence="8">
    <location>
        <begin position="325"/>
        <end position="345"/>
    </location>
</feature>
<dbReference type="EMBL" id="JACXIZ010000015">
    <property type="protein sequence ID" value="MBD2845353.1"/>
    <property type="molecule type" value="Genomic_DNA"/>
</dbReference>
<dbReference type="Pfam" id="PF12832">
    <property type="entry name" value="MFS_1_like"/>
    <property type="match status" value="1"/>
</dbReference>
<dbReference type="InterPro" id="IPR024989">
    <property type="entry name" value="MFS_assoc_dom"/>
</dbReference>
<keyword evidence="4" id="KW-0997">Cell inner membrane</keyword>
<feature type="transmembrane region" description="Helical" evidence="8">
    <location>
        <begin position="264"/>
        <end position="283"/>
    </location>
</feature>
<feature type="domain" description="Major facilitator superfamily associated" evidence="9">
    <location>
        <begin position="7"/>
        <end position="357"/>
    </location>
</feature>
<accession>A0A927BRD3</accession>
<dbReference type="SUPFAM" id="SSF103473">
    <property type="entry name" value="MFS general substrate transporter"/>
    <property type="match status" value="1"/>
</dbReference>
<feature type="transmembrane region" description="Helical" evidence="8">
    <location>
        <begin position="357"/>
        <end position="376"/>
    </location>
</feature>
<evidence type="ECO:0000256" key="5">
    <source>
        <dbReference type="ARBA" id="ARBA00022692"/>
    </source>
</evidence>
<dbReference type="PANTHER" id="PTHR23522:SF10">
    <property type="entry name" value="3-PHENYLPROPIONIC ACID TRANSPORTER-RELATED"/>
    <property type="match status" value="1"/>
</dbReference>
<feature type="transmembrane region" description="Helical" evidence="8">
    <location>
        <begin position="130"/>
        <end position="151"/>
    </location>
</feature>
<keyword evidence="5 8" id="KW-0812">Transmembrane</keyword>
<keyword evidence="6 8" id="KW-1133">Transmembrane helix</keyword>
<dbReference type="PANTHER" id="PTHR23522">
    <property type="entry name" value="BLL5896 PROTEIN"/>
    <property type="match status" value="1"/>
</dbReference>
<evidence type="ECO:0000259" key="9">
    <source>
        <dbReference type="Pfam" id="PF12832"/>
    </source>
</evidence>